<feature type="compositionally biased region" description="Basic and acidic residues" evidence="1">
    <location>
        <begin position="384"/>
        <end position="396"/>
    </location>
</feature>
<proteinExistence type="predicted"/>
<dbReference type="SUPFAM" id="SSF50199">
    <property type="entry name" value="Staphylococcal nuclease"/>
    <property type="match status" value="1"/>
</dbReference>
<dbReference type="InterPro" id="IPR008613">
    <property type="entry name" value="Excalibur_Ca-bd_domain"/>
</dbReference>
<keyword evidence="2" id="KW-1133">Transmembrane helix</keyword>
<evidence type="ECO:0000259" key="3">
    <source>
        <dbReference type="PROSITE" id="PS50830"/>
    </source>
</evidence>
<keyword evidence="2" id="KW-0812">Transmembrane</keyword>
<dbReference type="InterPro" id="IPR035437">
    <property type="entry name" value="SNase_OB-fold_sf"/>
</dbReference>
<dbReference type="EMBL" id="RSFW01000006">
    <property type="protein sequence ID" value="RSD28582.1"/>
    <property type="molecule type" value="Genomic_DNA"/>
</dbReference>
<accession>A0A427TW06</accession>
<comment type="caution">
    <text evidence="4">The sequence shown here is derived from an EMBL/GenBank/DDBJ whole genome shotgun (WGS) entry which is preliminary data.</text>
</comment>
<dbReference type="Gene3D" id="2.40.50.90">
    <property type="match status" value="1"/>
</dbReference>
<feature type="region of interest" description="Disordered" evidence="1">
    <location>
        <begin position="103"/>
        <end position="151"/>
    </location>
</feature>
<gene>
    <name evidence="4" type="ORF">EJA10_03065</name>
</gene>
<dbReference type="InterPro" id="IPR016071">
    <property type="entry name" value="Staphylococal_nuclease_OB-fold"/>
</dbReference>
<feature type="transmembrane region" description="Helical" evidence="2">
    <location>
        <begin position="54"/>
        <end position="72"/>
    </location>
</feature>
<sequence>MRIIKLILMVAVLLLMLILSIAAPIALIGVAIFAVGMWLSNQKYKGKSYKEKPWMFLTAGFITTFVLFGIFVEDVPEDTASDVKTEQQAKKEAEKIKNEQIEKEKKEKELAEQKAKEEAEEKAKLEAEEKAKAEAEAKAKAEEEAKAKAEAEQKASEEALISSLGLESVTVGRVVDGDTIETTDGRKIRLIGVNTPESTTRKETYGKEASNYTTSKLNGKKVWMQKDVSDTDRYDRQLRIIWLAIPTDDMNESEIRSKMFNAELVLNGYAEPSTFPPDVKYSEYFTKFAREAREAGTGLWAFGVNGTTKGDLDPKETAQKPASTSTSKPASTTTSKPAASTSQPAPSTSAPASSGQTENFANCTELRKVYPNGVPSTHPAYQSKMDRDKDNFACER</sequence>
<name>A0A427TW06_9BACI</name>
<dbReference type="Proteomes" id="UP000279911">
    <property type="component" value="Unassembled WGS sequence"/>
</dbReference>
<keyword evidence="2" id="KW-0472">Membrane</keyword>
<dbReference type="RefSeq" id="WP_125478545.1">
    <property type="nucleotide sequence ID" value="NZ_RSFW01000006.1"/>
</dbReference>
<evidence type="ECO:0000256" key="1">
    <source>
        <dbReference type="SAM" id="MobiDB-lite"/>
    </source>
</evidence>
<reference evidence="5" key="1">
    <citation type="submission" date="2018-12" db="EMBL/GenBank/DDBJ databases">
        <title>Bacillus chawlae sp. nov., Bacillus glennii sp. nov., and Bacillus saganii sp. nov. Isolated from the Vehicle Assembly Building at Kennedy Space Center where the Viking Spacecraft were Assembled.</title>
        <authorList>
            <person name="Seuylemezian A."/>
            <person name="Vaishampayan P."/>
        </authorList>
    </citation>
    <scope>NUCLEOTIDE SEQUENCE [LARGE SCALE GENOMIC DNA]</scope>
    <source>
        <strain evidence="5">DSM 13966</strain>
    </source>
</reference>
<dbReference type="Pfam" id="PF00565">
    <property type="entry name" value="SNase"/>
    <property type="match status" value="1"/>
</dbReference>
<evidence type="ECO:0000313" key="4">
    <source>
        <dbReference type="EMBL" id="RSD28582.1"/>
    </source>
</evidence>
<organism evidence="4 5">
    <name type="scientific">Mesobacillus subterraneus</name>
    <dbReference type="NCBI Taxonomy" id="285983"/>
    <lineage>
        <taxon>Bacteria</taxon>
        <taxon>Bacillati</taxon>
        <taxon>Bacillota</taxon>
        <taxon>Bacilli</taxon>
        <taxon>Bacillales</taxon>
        <taxon>Bacillaceae</taxon>
        <taxon>Mesobacillus</taxon>
    </lineage>
</organism>
<feature type="region of interest" description="Disordered" evidence="1">
    <location>
        <begin position="301"/>
        <end position="396"/>
    </location>
</feature>
<feature type="domain" description="TNase-like" evidence="3">
    <location>
        <begin position="165"/>
        <end position="302"/>
    </location>
</feature>
<dbReference type="AlphaFoldDB" id="A0A427TW06"/>
<feature type="compositionally biased region" description="Low complexity" evidence="1">
    <location>
        <begin position="320"/>
        <end position="354"/>
    </location>
</feature>
<dbReference type="Pfam" id="PF05901">
    <property type="entry name" value="Excalibur"/>
    <property type="match status" value="1"/>
</dbReference>
<protein>
    <submittedName>
        <fullName evidence="4">Nuclease</fullName>
    </submittedName>
</protein>
<dbReference type="PROSITE" id="PS50830">
    <property type="entry name" value="TNASE_3"/>
    <property type="match status" value="1"/>
</dbReference>
<evidence type="ECO:0000313" key="5">
    <source>
        <dbReference type="Proteomes" id="UP000279911"/>
    </source>
</evidence>
<dbReference type="OrthoDB" id="4376109at2"/>
<feature type="transmembrane region" description="Helical" evidence="2">
    <location>
        <begin position="6"/>
        <end position="33"/>
    </location>
</feature>
<dbReference type="SMART" id="SM00894">
    <property type="entry name" value="Excalibur"/>
    <property type="match status" value="1"/>
</dbReference>
<dbReference type="SMART" id="SM00318">
    <property type="entry name" value="SNc"/>
    <property type="match status" value="1"/>
</dbReference>
<evidence type="ECO:0000256" key="2">
    <source>
        <dbReference type="SAM" id="Phobius"/>
    </source>
</evidence>